<comment type="subcellular location">
    <subcellularLocation>
        <location evidence="1">Endoplasmic reticulum</location>
    </subcellularLocation>
</comment>
<evidence type="ECO:0000256" key="3">
    <source>
        <dbReference type="ARBA" id="ARBA00012614"/>
    </source>
</evidence>
<proteinExistence type="inferred from homology"/>
<organism evidence="9 10">
    <name type="scientific">Odynerus spinipes</name>
    <dbReference type="NCBI Taxonomy" id="1348599"/>
    <lineage>
        <taxon>Eukaryota</taxon>
        <taxon>Metazoa</taxon>
        <taxon>Ecdysozoa</taxon>
        <taxon>Arthropoda</taxon>
        <taxon>Hexapoda</taxon>
        <taxon>Insecta</taxon>
        <taxon>Pterygota</taxon>
        <taxon>Neoptera</taxon>
        <taxon>Endopterygota</taxon>
        <taxon>Hymenoptera</taxon>
        <taxon>Apocrita</taxon>
        <taxon>Aculeata</taxon>
        <taxon>Vespoidea</taxon>
        <taxon>Vespidae</taxon>
        <taxon>Eumeninae</taxon>
        <taxon>Odynerus</taxon>
    </lineage>
</organism>
<gene>
    <name evidence="9" type="ORF">KPH14_010849</name>
</gene>
<dbReference type="GO" id="GO:0004577">
    <property type="term" value="F:N-acetylglucosaminyldiphosphodolichol N-acetylglucosaminyltransferase activity"/>
    <property type="evidence" value="ECO:0007669"/>
    <property type="project" value="UniProtKB-EC"/>
</dbReference>
<dbReference type="InterPro" id="IPR039042">
    <property type="entry name" value="Alg13-like"/>
</dbReference>
<dbReference type="GO" id="GO:0006488">
    <property type="term" value="P:dolichol-linked oligosaccharide biosynthetic process"/>
    <property type="evidence" value="ECO:0007669"/>
    <property type="project" value="InterPro"/>
</dbReference>
<feature type="domain" description="Glycosyl transferase family 28 C-terminal" evidence="8">
    <location>
        <begin position="6"/>
        <end position="143"/>
    </location>
</feature>
<reference evidence="9" key="1">
    <citation type="submission" date="2021-08" db="EMBL/GenBank/DDBJ databases">
        <authorList>
            <person name="Misof B."/>
            <person name="Oliver O."/>
            <person name="Podsiadlowski L."/>
            <person name="Donath A."/>
            <person name="Peters R."/>
            <person name="Mayer C."/>
            <person name="Rust J."/>
            <person name="Gunkel S."/>
            <person name="Lesny P."/>
            <person name="Martin S."/>
            <person name="Oeyen J.P."/>
            <person name="Petersen M."/>
            <person name="Panagiotis P."/>
            <person name="Wilbrandt J."/>
            <person name="Tanja T."/>
        </authorList>
    </citation>
    <scope>NUCLEOTIDE SEQUENCE</scope>
    <source>
        <strain evidence="9">GBR_01_08_01A</strain>
        <tissue evidence="9">Thorax + abdomen</tissue>
    </source>
</reference>
<dbReference type="PANTHER" id="PTHR12867">
    <property type="entry name" value="GLYCOSYL TRANSFERASE-RELATED"/>
    <property type="match status" value="1"/>
</dbReference>
<reference evidence="9" key="2">
    <citation type="journal article" date="2023" name="Commun. Biol.">
        <title>Intrasexual cuticular hydrocarbon dimorphism in a wasp sheds light on hydrocarbon biosynthesis genes in Hymenoptera.</title>
        <authorList>
            <person name="Moris V.C."/>
            <person name="Podsiadlowski L."/>
            <person name="Martin S."/>
            <person name="Oeyen J.P."/>
            <person name="Donath A."/>
            <person name="Petersen M."/>
            <person name="Wilbrandt J."/>
            <person name="Misof B."/>
            <person name="Liedtke D."/>
            <person name="Thamm M."/>
            <person name="Scheiner R."/>
            <person name="Schmitt T."/>
            <person name="Niehuis O."/>
        </authorList>
    </citation>
    <scope>NUCLEOTIDE SEQUENCE</scope>
    <source>
        <strain evidence="9">GBR_01_08_01A</strain>
    </source>
</reference>
<evidence type="ECO:0000256" key="6">
    <source>
        <dbReference type="ARBA" id="ARBA00022679"/>
    </source>
</evidence>
<keyword evidence="6" id="KW-0808">Transferase</keyword>
<evidence type="ECO:0000256" key="5">
    <source>
        <dbReference type="ARBA" id="ARBA00022676"/>
    </source>
</evidence>
<dbReference type="GO" id="GO:0005783">
    <property type="term" value="C:endoplasmic reticulum"/>
    <property type="evidence" value="ECO:0007669"/>
    <property type="project" value="UniProtKB-SubCell"/>
</dbReference>
<dbReference type="AlphaFoldDB" id="A0AAD9RHF2"/>
<evidence type="ECO:0000256" key="2">
    <source>
        <dbReference type="ARBA" id="ARBA00006962"/>
    </source>
</evidence>
<dbReference type="Gene3D" id="3.40.50.2000">
    <property type="entry name" value="Glycogen Phosphorylase B"/>
    <property type="match status" value="1"/>
</dbReference>
<dbReference type="Proteomes" id="UP001258017">
    <property type="component" value="Unassembled WGS sequence"/>
</dbReference>
<dbReference type="EMBL" id="JAIFRP010000084">
    <property type="protein sequence ID" value="KAK2579550.1"/>
    <property type="molecule type" value="Genomic_DNA"/>
</dbReference>
<protein>
    <recommendedName>
        <fullName evidence="4">UDP-N-acetylglucosamine transferase subunit ALG13</fullName>
        <ecNumber evidence="3">2.4.1.141</ecNumber>
    </recommendedName>
</protein>
<keyword evidence="10" id="KW-1185">Reference proteome</keyword>
<comment type="similarity">
    <text evidence="2">Belongs to the glycosyltransferase 28 family.</text>
</comment>
<evidence type="ECO:0000256" key="7">
    <source>
        <dbReference type="ARBA" id="ARBA00022824"/>
    </source>
</evidence>
<keyword evidence="5" id="KW-0328">Glycosyltransferase</keyword>
<evidence type="ECO:0000259" key="8">
    <source>
        <dbReference type="Pfam" id="PF04101"/>
    </source>
</evidence>
<keyword evidence="7" id="KW-0256">Endoplasmic reticulum</keyword>
<evidence type="ECO:0000256" key="1">
    <source>
        <dbReference type="ARBA" id="ARBA00004240"/>
    </source>
</evidence>
<dbReference type="EC" id="2.4.1.141" evidence="3"/>
<comment type="caution">
    <text evidence="9">The sequence shown here is derived from an EMBL/GenBank/DDBJ whole genome shotgun (WGS) entry which is preliminary data.</text>
</comment>
<dbReference type="PANTHER" id="PTHR12867:SF6">
    <property type="entry name" value="N-ACETYLGLUCOSAMINYLDIPHOSPHODOLICHOL N-ACETYLGLUCOSAMINYLTRANSFERASE"/>
    <property type="match status" value="1"/>
</dbReference>
<dbReference type="InterPro" id="IPR007235">
    <property type="entry name" value="Glyco_trans_28_C"/>
</dbReference>
<accession>A0AAD9RHF2</accession>
<dbReference type="SUPFAM" id="SSF53756">
    <property type="entry name" value="UDP-Glycosyltransferase/glycogen phosphorylase"/>
    <property type="match status" value="1"/>
</dbReference>
<evidence type="ECO:0000313" key="9">
    <source>
        <dbReference type="EMBL" id="KAK2579550.1"/>
    </source>
</evidence>
<evidence type="ECO:0000256" key="4">
    <source>
        <dbReference type="ARBA" id="ARBA00017468"/>
    </source>
</evidence>
<sequence>MSKRKVFVTVGTTSFDDLIVAILSPETLEALASKGYNYLSLQIGKSFLKPDCTPRHGIDHIEYFHLSSSIENHMQAADLVISHAGAGSILEALEARKGLIVVINHFLMGNHQLELARRLYKDKHLYCCTCDTLSSTIQTMELLTLKPFIFNGNKNIVSYLNRVIGFE</sequence>
<evidence type="ECO:0000313" key="10">
    <source>
        <dbReference type="Proteomes" id="UP001258017"/>
    </source>
</evidence>
<dbReference type="Pfam" id="PF04101">
    <property type="entry name" value="Glyco_tran_28_C"/>
    <property type="match status" value="1"/>
</dbReference>
<name>A0AAD9RHF2_9HYME</name>